<name>A0A7R4_9CAUD</name>
<dbReference type="KEGG" id="vg:4484310"/>
<keyword evidence="2" id="KW-1185">Reference proteome</keyword>
<organism evidence="1 2">
    <name type="scientific">Microcystis phage LMM01</name>
    <dbReference type="NCBI Taxonomy" id="2856824"/>
    <lineage>
        <taxon>Viruses</taxon>
        <taxon>Duplodnaviria</taxon>
        <taxon>Heunggongvirae</taxon>
        <taxon>Uroviricota</taxon>
        <taxon>Caudoviricetes</taxon>
        <taxon>Fukuivirus</taxon>
        <taxon>Fukuivirus LMM01</taxon>
    </lineage>
</organism>
<dbReference type="EMBL" id="AB231700">
    <property type="protein sequence ID" value="BAF36241.1"/>
    <property type="molecule type" value="Genomic_DNA"/>
</dbReference>
<protein>
    <submittedName>
        <fullName evidence="1">Uncharacterized protein</fullName>
    </submittedName>
</protein>
<dbReference type="RefSeq" id="YP_851164.1">
    <property type="nucleotide sequence ID" value="NC_008562.1"/>
</dbReference>
<dbReference type="Proteomes" id="UP000001249">
    <property type="component" value="Segment"/>
</dbReference>
<dbReference type="GeneID" id="4484310"/>
<evidence type="ECO:0000313" key="1">
    <source>
        <dbReference type="EMBL" id="BAF36241.1"/>
    </source>
</evidence>
<reference evidence="2" key="1">
    <citation type="journal article" date="2008" name="J. Bacteriol.">
        <title>Ma-LMM01 infecting toxic Microcystis aeruginosa illuminates diverse cyanophage genome strategies.</title>
        <authorList>
            <person name="Yoshida T."/>
            <person name="Nagasaki K."/>
            <person name="Takashima Y."/>
            <person name="Shirai Y."/>
            <person name="Tomaru Y."/>
            <person name="Takao Y."/>
            <person name="Sakamoto S."/>
            <person name="Hiroishi S."/>
            <person name="Ogata H."/>
        </authorList>
    </citation>
    <scope>NUCLEOTIDE SEQUENCE</scope>
</reference>
<proteinExistence type="predicted"/>
<evidence type="ECO:0000313" key="2">
    <source>
        <dbReference type="Proteomes" id="UP000001249"/>
    </source>
</evidence>
<accession>A0A7R4</accession>
<sequence>MRGIHTYLMWGLLCFIIYWQESLGFTINYHYIYMKIINSNGWASNGWASNGWAPRKYKWSTPIPITNPLIAYRYGLYYNFHTYNARGVARFYYNLSLTYYYFYEDN</sequence>